<dbReference type="CDD" id="cd09294">
    <property type="entry name" value="SmpB"/>
    <property type="match status" value="1"/>
</dbReference>
<sequence>MFYKKKYDIKSSKIVINKKAYHNYFIEETFQSGLILEGWEVKSIRSGRINISESYITNTFNELYLYNCLIQALPMSSNHIFCNPIRKRKLLLHKNEINFLSMKIKNIGYTLIPLSLFWKKSWCKLELGLAKGKTLYDKRLDSKKKEWNKEKFKILKKN</sequence>
<comment type="function">
    <text evidence="3">Required for rescue of stalled ribosomes mediated by trans-translation. Binds to transfer-messenger RNA (tmRNA), required for stable association of tmRNA with ribosomes. tmRNA and SmpB together mimic tRNA shape, replacing the anticodon stem-loop with SmpB. tmRNA is encoded by the ssrA gene; the 2 termini fold to resemble tRNA(Ala) and it encodes a 'tag peptide', a short internal open reading frame. During trans-translation Ala-aminoacylated tmRNA acts like a tRNA, entering the A-site of stalled ribosomes, displacing the stalled mRNA. The ribosome then switches to translate the ORF on the tmRNA; the nascent peptide is terminated with the 'tag peptide' encoded by the tmRNA and targeted for degradation. The ribosome is freed to recommence translation, which seems to be the essential function of trans-translation.</text>
</comment>
<evidence type="ECO:0000256" key="3">
    <source>
        <dbReference type="HAMAP-Rule" id="MF_00023"/>
    </source>
</evidence>
<gene>
    <name evidence="3 4" type="primary">smpB</name>
    <name evidence="4" type="ORF">D9V59_01275</name>
</gene>
<comment type="similarity">
    <text evidence="3">Belongs to the SmpB family.</text>
</comment>
<protein>
    <recommendedName>
        <fullName evidence="3">SsrA-binding protein</fullName>
    </recommendedName>
    <alternativeName>
        <fullName evidence="3">Small protein B</fullName>
    </alternativeName>
</protein>
<dbReference type="RefSeq" id="WP_158364337.1">
    <property type="nucleotide sequence ID" value="NZ_CP034900.1"/>
</dbReference>
<dbReference type="GO" id="GO:0003723">
    <property type="term" value="F:RNA binding"/>
    <property type="evidence" value="ECO:0007669"/>
    <property type="project" value="UniProtKB-UniRule"/>
</dbReference>
<dbReference type="AlphaFoldDB" id="A0A4D6XKU2"/>
<dbReference type="Pfam" id="PF01668">
    <property type="entry name" value="SmpB"/>
    <property type="match status" value="1"/>
</dbReference>
<dbReference type="PROSITE" id="PS01317">
    <property type="entry name" value="SSRP"/>
    <property type="match status" value="1"/>
</dbReference>
<proteinExistence type="inferred from homology"/>
<dbReference type="Proteomes" id="UP000298654">
    <property type="component" value="Chromosome"/>
</dbReference>
<evidence type="ECO:0000256" key="2">
    <source>
        <dbReference type="ARBA" id="ARBA00022884"/>
    </source>
</evidence>
<dbReference type="PANTHER" id="PTHR30308:SF2">
    <property type="entry name" value="SSRA-BINDING PROTEIN"/>
    <property type="match status" value="1"/>
</dbReference>
<evidence type="ECO:0000313" key="5">
    <source>
        <dbReference type="Proteomes" id="UP000298654"/>
    </source>
</evidence>
<dbReference type="NCBIfam" id="NF003843">
    <property type="entry name" value="PRK05422.1"/>
    <property type="match status" value="1"/>
</dbReference>
<dbReference type="PANTHER" id="PTHR30308">
    <property type="entry name" value="TMRNA-BINDING COMPONENT OF TRANS-TRANSLATION TAGGING COMPLEX"/>
    <property type="match status" value="1"/>
</dbReference>
<dbReference type="Gene3D" id="2.40.280.10">
    <property type="match status" value="1"/>
</dbReference>
<dbReference type="NCBIfam" id="TIGR00086">
    <property type="entry name" value="smpB"/>
    <property type="match status" value="1"/>
</dbReference>
<dbReference type="SUPFAM" id="SSF74982">
    <property type="entry name" value="Small protein B (SmpB)"/>
    <property type="match status" value="1"/>
</dbReference>
<reference evidence="4 5" key="2">
    <citation type="submission" date="2019-05" db="EMBL/GenBank/DDBJ databases">
        <title>Genome evolution of the obligate endosymbiont Buchnera aphidicola.</title>
        <authorList>
            <person name="Moran N.A."/>
        </authorList>
    </citation>
    <scope>NUCLEOTIDE SEQUENCE [LARGE SCALE GENOMIC DNA]</scope>
    <source>
        <strain evidence="4 5">Aar</strain>
    </source>
</reference>
<dbReference type="GO" id="GO:0005829">
    <property type="term" value="C:cytosol"/>
    <property type="evidence" value="ECO:0007669"/>
    <property type="project" value="TreeGrafter"/>
</dbReference>
<comment type="subcellular location">
    <subcellularLocation>
        <location evidence="3">Cytoplasm</location>
    </subcellularLocation>
    <text evidence="3">The tmRNA-SmpB complex associates with stalled 70S ribosomes.</text>
</comment>
<evidence type="ECO:0000256" key="1">
    <source>
        <dbReference type="ARBA" id="ARBA00022490"/>
    </source>
</evidence>
<dbReference type="OrthoDB" id="9805462at2"/>
<reference evidence="4 5" key="1">
    <citation type="submission" date="2018-12" db="EMBL/GenBank/DDBJ databases">
        <authorList>
            <person name="Chong R.A."/>
        </authorList>
    </citation>
    <scope>NUCLEOTIDE SEQUENCE [LARGE SCALE GENOMIC DNA]</scope>
    <source>
        <strain evidence="4 5">Aar</strain>
    </source>
</reference>
<keyword evidence="2 3" id="KW-0694">RNA-binding</keyword>
<keyword evidence="1 3" id="KW-0963">Cytoplasm</keyword>
<evidence type="ECO:0000313" key="4">
    <source>
        <dbReference type="EMBL" id="QCI15934.1"/>
    </source>
</evidence>
<organism evidence="4 5">
    <name type="scientific">Buchnera aphidicola</name>
    <name type="common">Artemisaphis artemisicola</name>
    <dbReference type="NCBI Taxonomy" id="1241836"/>
    <lineage>
        <taxon>Bacteria</taxon>
        <taxon>Pseudomonadati</taxon>
        <taxon>Pseudomonadota</taxon>
        <taxon>Gammaproteobacteria</taxon>
        <taxon>Enterobacterales</taxon>
        <taxon>Erwiniaceae</taxon>
        <taxon>Buchnera</taxon>
    </lineage>
</organism>
<accession>A0A4D6XKU2</accession>
<dbReference type="InterPro" id="IPR023620">
    <property type="entry name" value="SmpB"/>
</dbReference>
<dbReference type="GO" id="GO:0070930">
    <property type="term" value="P:trans-translation-dependent protein tagging"/>
    <property type="evidence" value="ECO:0007669"/>
    <property type="project" value="TreeGrafter"/>
</dbReference>
<dbReference type="GO" id="GO:0070929">
    <property type="term" value="P:trans-translation"/>
    <property type="evidence" value="ECO:0007669"/>
    <property type="project" value="UniProtKB-UniRule"/>
</dbReference>
<dbReference type="EMBL" id="CP034900">
    <property type="protein sequence ID" value="QCI15934.1"/>
    <property type="molecule type" value="Genomic_DNA"/>
</dbReference>
<name>A0A4D6XKU2_9GAMM</name>
<dbReference type="HAMAP" id="MF_00023">
    <property type="entry name" value="SmpB"/>
    <property type="match status" value="1"/>
</dbReference>
<dbReference type="InterPro" id="IPR000037">
    <property type="entry name" value="SsrA-bd_prot"/>
</dbReference>
<dbReference type="InterPro" id="IPR020081">
    <property type="entry name" value="SsrA-bd_prot_CS"/>
</dbReference>